<feature type="non-terminal residue" evidence="9">
    <location>
        <position position="1"/>
    </location>
</feature>
<dbReference type="Gene3D" id="1.10.20.10">
    <property type="entry name" value="Histone, subunit A"/>
    <property type="match status" value="1"/>
</dbReference>
<dbReference type="PANTHER" id="PTHR13218">
    <property type="entry name" value="TRANSCRIPTION INITIATION FACTOR TFIID SUBUNIT 11-RELATED"/>
    <property type="match status" value="1"/>
</dbReference>
<organism evidence="9 10">
    <name type="scientific">Calicophoron daubneyi</name>
    <name type="common">Rumen fluke</name>
    <name type="synonym">Paramphistomum daubneyi</name>
    <dbReference type="NCBI Taxonomy" id="300641"/>
    <lineage>
        <taxon>Eukaryota</taxon>
        <taxon>Metazoa</taxon>
        <taxon>Spiralia</taxon>
        <taxon>Lophotrochozoa</taxon>
        <taxon>Platyhelminthes</taxon>
        <taxon>Trematoda</taxon>
        <taxon>Digenea</taxon>
        <taxon>Plagiorchiida</taxon>
        <taxon>Pronocephalata</taxon>
        <taxon>Paramphistomoidea</taxon>
        <taxon>Paramphistomidae</taxon>
        <taxon>Calicophoron</taxon>
    </lineage>
</organism>
<dbReference type="AlphaFoldDB" id="A0AAV2U185"/>
<comment type="similarity">
    <text evidence="2">Belongs to the TAF11 family.</text>
</comment>
<evidence type="ECO:0000256" key="5">
    <source>
        <dbReference type="ARBA" id="ARBA00023242"/>
    </source>
</evidence>
<comment type="caution">
    <text evidence="9">The sequence shown here is derived from an EMBL/GenBank/DDBJ whole genome shotgun (WGS) entry which is preliminary data.</text>
</comment>
<dbReference type="EMBL" id="CAXLJL010000994">
    <property type="protein sequence ID" value="CAL5142276.1"/>
    <property type="molecule type" value="Genomic_DNA"/>
</dbReference>
<dbReference type="GO" id="GO:0005669">
    <property type="term" value="C:transcription factor TFIID complex"/>
    <property type="evidence" value="ECO:0007669"/>
    <property type="project" value="InterPro"/>
</dbReference>
<evidence type="ECO:0000313" key="10">
    <source>
        <dbReference type="Proteomes" id="UP001497525"/>
    </source>
</evidence>
<dbReference type="InterPro" id="IPR009072">
    <property type="entry name" value="Histone-fold"/>
</dbReference>
<evidence type="ECO:0000259" key="8">
    <source>
        <dbReference type="Pfam" id="PF04719"/>
    </source>
</evidence>
<gene>
    <name evidence="9" type="ORF">CDAUBV1_LOCUS17523</name>
</gene>
<dbReference type="Pfam" id="PF04719">
    <property type="entry name" value="TAFII28"/>
    <property type="match status" value="1"/>
</dbReference>
<dbReference type="CDD" id="cd08048">
    <property type="entry name" value="HFD_TAF11"/>
    <property type="match status" value="1"/>
</dbReference>
<dbReference type="GO" id="GO:0016251">
    <property type="term" value="F:RNA polymerase II general transcription initiation factor activity"/>
    <property type="evidence" value="ECO:0007669"/>
    <property type="project" value="TreeGrafter"/>
</dbReference>
<reference evidence="9" key="1">
    <citation type="submission" date="2024-06" db="EMBL/GenBank/DDBJ databases">
        <authorList>
            <person name="Liu X."/>
            <person name="Lenzi L."/>
            <person name="Haldenby T S."/>
            <person name="Uol C."/>
        </authorList>
    </citation>
    <scope>NUCLEOTIDE SEQUENCE</scope>
</reference>
<evidence type="ECO:0000256" key="2">
    <source>
        <dbReference type="ARBA" id="ARBA00009788"/>
    </source>
</evidence>
<dbReference type="InterPro" id="IPR006809">
    <property type="entry name" value="TAFII28_dom"/>
</dbReference>
<evidence type="ECO:0000256" key="1">
    <source>
        <dbReference type="ARBA" id="ARBA00004123"/>
    </source>
</evidence>
<evidence type="ECO:0000256" key="4">
    <source>
        <dbReference type="ARBA" id="ARBA00023163"/>
    </source>
</evidence>
<name>A0AAV2U185_CALDB</name>
<comment type="subcellular location">
    <subcellularLocation>
        <location evidence="1">Nucleus</location>
    </subcellularLocation>
</comment>
<dbReference type="Proteomes" id="UP001497525">
    <property type="component" value="Unassembled WGS sequence"/>
</dbReference>
<feature type="region of interest" description="Disordered" evidence="7">
    <location>
        <begin position="1"/>
        <end position="63"/>
    </location>
</feature>
<evidence type="ECO:0000256" key="7">
    <source>
        <dbReference type="SAM" id="MobiDB-lite"/>
    </source>
</evidence>
<dbReference type="PANTHER" id="PTHR13218:SF8">
    <property type="entry name" value="TRANSCRIPTION INITIATION FACTOR TFIID SUBUNIT 11"/>
    <property type="match status" value="1"/>
</dbReference>
<feature type="domain" description="TAFII28-like protein" evidence="8">
    <location>
        <begin position="99"/>
        <end position="182"/>
    </location>
</feature>
<accession>A0AAV2U185</accession>
<dbReference type="FunFam" id="1.10.20.10:FF:000061">
    <property type="entry name" value="TFIID subunit"/>
    <property type="match status" value="1"/>
</dbReference>
<dbReference type="GO" id="GO:0046982">
    <property type="term" value="F:protein heterodimerization activity"/>
    <property type="evidence" value="ECO:0007669"/>
    <property type="project" value="InterPro"/>
</dbReference>
<dbReference type="GO" id="GO:0051123">
    <property type="term" value="P:RNA polymerase II preinitiation complex assembly"/>
    <property type="evidence" value="ECO:0007669"/>
    <property type="project" value="InterPro"/>
</dbReference>
<evidence type="ECO:0000313" key="9">
    <source>
        <dbReference type="EMBL" id="CAL5142276.1"/>
    </source>
</evidence>
<feature type="compositionally biased region" description="Acidic residues" evidence="7">
    <location>
        <begin position="24"/>
        <end position="63"/>
    </location>
</feature>
<dbReference type="InterPro" id="IPR045127">
    <property type="entry name" value="TAF11-like"/>
</dbReference>
<dbReference type="SUPFAM" id="SSF47113">
    <property type="entry name" value="Histone-fold"/>
    <property type="match status" value="1"/>
</dbReference>
<keyword evidence="3" id="KW-0805">Transcription regulation</keyword>
<evidence type="ECO:0000256" key="3">
    <source>
        <dbReference type="ARBA" id="ARBA00023015"/>
    </source>
</evidence>
<keyword evidence="4" id="KW-0804">Transcription</keyword>
<protein>
    <recommendedName>
        <fullName evidence="6">Transcription initiation factor TFIID subunit 11</fullName>
    </recommendedName>
</protein>
<sequence>VGEVSGDDSKSKKVEVTTPNLQSEDVEDLASQEAETEDLDETDNLDYDDEIDEEDDEEEDEVTVLGDDDAESVVTRLISPALEQEREARKTEDRKLLALLAHFDEEQLNRFETFRRATFPKASVRRLIQSIAPCAVSQNVVIAVAGMTKVYIGELVEEALDYKERLGESGPLLPKHIREAFRVLNEDCNSYVGLKENPLK</sequence>
<proteinExistence type="inferred from homology"/>
<evidence type="ECO:0000256" key="6">
    <source>
        <dbReference type="ARBA" id="ARBA00072882"/>
    </source>
</evidence>
<keyword evidence="5" id="KW-0539">Nucleus</keyword>